<comment type="similarity">
    <text evidence="2">Belongs to the ParB family.</text>
</comment>
<dbReference type="GO" id="GO:0005694">
    <property type="term" value="C:chromosome"/>
    <property type="evidence" value="ECO:0007669"/>
    <property type="project" value="TreeGrafter"/>
</dbReference>
<keyword evidence="3" id="KW-0238">DNA-binding</keyword>
<reference evidence="6" key="1">
    <citation type="submission" date="2016-10" db="EMBL/GenBank/DDBJ databases">
        <authorList>
            <person name="Varghese N."/>
            <person name="Submissions S."/>
        </authorList>
    </citation>
    <scope>NUCLEOTIDE SEQUENCE [LARGE SCALE GENOMIC DNA]</scope>
    <source>
        <strain evidence="6">DSM 11005</strain>
    </source>
</reference>
<dbReference type="SUPFAM" id="SSF110849">
    <property type="entry name" value="ParB/Sulfiredoxin"/>
    <property type="match status" value="1"/>
</dbReference>
<dbReference type="GO" id="GO:0045881">
    <property type="term" value="P:positive regulation of sporulation resulting in formation of a cellular spore"/>
    <property type="evidence" value="ECO:0007669"/>
    <property type="project" value="TreeGrafter"/>
</dbReference>
<dbReference type="GO" id="GO:0003677">
    <property type="term" value="F:DNA binding"/>
    <property type="evidence" value="ECO:0007669"/>
    <property type="project" value="UniProtKB-KW"/>
</dbReference>
<name>A0A1G6K2J6_9FIRM</name>
<protein>
    <submittedName>
        <fullName evidence="5">ParB family protein</fullName>
    </submittedName>
</protein>
<dbReference type="GO" id="GO:0007059">
    <property type="term" value="P:chromosome segregation"/>
    <property type="evidence" value="ECO:0007669"/>
    <property type="project" value="TreeGrafter"/>
</dbReference>
<dbReference type="SMART" id="SM00470">
    <property type="entry name" value="ParB"/>
    <property type="match status" value="1"/>
</dbReference>
<dbReference type="EMBL" id="FMYW01000004">
    <property type="protein sequence ID" value="SDC25091.1"/>
    <property type="molecule type" value="Genomic_DNA"/>
</dbReference>
<evidence type="ECO:0000313" key="5">
    <source>
        <dbReference type="EMBL" id="SDC25091.1"/>
    </source>
</evidence>
<evidence type="ECO:0000256" key="2">
    <source>
        <dbReference type="ARBA" id="ARBA00006295"/>
    </source>
</evidence>
<evidence type="ECO:0000259" key="4">
    <source>
        <dbReference type="SMART" id="SM00470"/>
    </source>
</evidence>
<keyword evidence="6" id="KW-1185">Reference proteome</keyword>
<evidence type="ECO:0000256" key="3">
    <source>
        <dbReference type="ARBA" id="ARBA00023125"/>
    </source>
</evidence>
<sequence length="292" mass="33123">MQDGFNDLNVETLKTDHLQKNTDVQVLPVPLSKIVPNPYQPRKEFESEALSELADSIRQYGVLQPLLVAPGKDGTYILIAGERRLRASIMAGLGTVPVIVSEYTTQQIAEIALIENLQRKDLHYLEEAEGYEKLVNTFHLTQESMAIRVGKKQSTIANKLRLLRLPVSVRNKLQDSKLTERHARVLLKLENEETQKAVLQKVLKGNLNVRQTEALVEKTLKENGKLDKKKPRIVIVNDVRIYLNSIREIMDTVKTSGIPASMEQDMDGDDVVVTLRIKNVKKRKDPKVIKLF</sequence>
<dbReference type="Gene3D" id="1.10.10.2830">
    <property type="match status" value="1"/>
</dbReference>
<dbReference type="Gene3D" id="3.90.1530.30">
    <property type="match status" value="1"/>
</dbReference>
<dbReference type="NCBIfam" id="TIGR00180">
    <property type="entry name" value="parB_part"/>
    <property type="match status" value="1"/>
</dbReference>
<dbReference type="AlphaFoldDB" id="A0A1G6K2J6"/>
<evidence type="ECO:0000313" key="6">
    <source>
        <dbReference type="Proteomes" id="UP000198943"/>
    </source>
</evidence>
<dbReference type="FunFam" id="1.10.10.2830:FF:000001">
    <property type="entry name" value="Chromosome partitioning protein ParB"/>
    <property type="match status" value="1"/>
</dbReference>
<dbReference type="InterPro" id="IPR003115">
    <property type="entry name" value="ParB_N"/>
</dbReference>
<comment type="subcellular location">
    <subcellularLocation>
        <location evidence="1">Cytoplasm</location>
        <location evidence="1">Nucleoid</location>
    </subcellularLocation>
</comment>
<organism evidence="5 6">
    <name type="scientific">Succiniclasticum ruminis</name>
    <dbReference type="NCBI Taxonomy" id="40841"/>
    <lineage>
        <taxon>Bacteria</taxon>
        <taxon>Bacillati</taxon>
        <taxon>Bacillota</taxon>
        <taxon>Negativicutes</taxon>
        <taxon>Acidaminococcales</taxon>
        <taxon>Acidaminococcaceae</taxon>
        <taxon>Succiniclasticum</taxon>
    </lineage>
</organism>
<dbReference type="CDD" id="cd16393">
    <property type="entry name" value="SPO0J_N"/>
    <property type="match status" value="1"/>
</dbReference>
<dbReference type="Proteomes" id="UP000198943">
    <property type="component" value="Unassembled WGS sequence"/>
</dbReference>
<dbReference type="InterPro" id="IPR041468">
    <property type="entry name" value="HTH_ParB/Spo0J"/>
</dbReference>
<dbReference type="Pfam" id="PF02195">
    <property type="entry name" value="ParB_N"/>
    <property type="match status" value="1"/>
</dbReference>
<dbReference type="InterPro" id="IPR004437">
    <property type="entry name" value="ParB/RepB/Spo0J"/>
</dbReference>
<accession>A0A1G6K2J6</accession>
<dbReference type="PANTHER" id="PTHR33375:SF8">
    <property type="entry name" value="NUCLEOID OCCLUSION PROTEIN"/>
    <property type="match status" value="1"/>
</dbReference>
<dbReference type="PANTHER" id="PTHR33375">
    <property type="entry name" value="CHROMOSOME-PARTITIONING PROTEIN PARB-RELATED"/>
    <property type="match status" value="1"/>
</dbReference>
<dbReference type="GO" id="GO:0009295">
    <property type="term" value="C:nucleoid"/>
    <property type="evidence" value="ECO:0007669"/>
    <property type="project" value="UniProtKB-SubCell"/>
</dbReference>
<dbReference type="Pfam" id="PF17762">
    <property type="entry name" value="HTH_ParB"/>
    <property type="match status" value="1"/>
</dbReference>
<dbReference type="RefSeq" id="WP_218118162.1">
    <property type="nucleotide sequence ID" value="NZ_FMYW01000004.1"/>
</dbReference>
<dbReference type="InterPro" id="IPR036086">
    <property type="entry name" value="ParB/Sulfiredoxin_sf"/>
</dbReference>
<dbReference type="InterPro" id="IPR050336">
    <property type="entry name" value="Chromosome_partition/occlusion"/>
</dbReference>
<feature type="domain" description="ParB-like N-terminal" evidence="4">
    <location>
        <begin position="27"/>
        <end position="117"/>
    </location>
</feature>
<proteinExistence type="inferred from homology"/>
<dbReference type="FunFam" id="3.90.1530.30:FF:000001">
    <property type="entry name" value="Chromosome partitioning protein ParB"/>
    <property type="match status" value="1"/>
</dbReference>
<gene>
    <name evidence="5" type="ORF">SAMN04487864_10423</name>
</gene>
<evidence type="ECO:0000256" key="1">
    <source>
        <dbReference type="ARBA" id="ARBA00004453"/>
    </source>
</evidence>